<feature type="region of interest" description="Disordered" evidence="1">
    <location>
        <begin position="1"/>
        <end position="21"/>
    </location>
</feature>
<keyword evidence="3" id="KW-1185">Reference proteome</keyword>
<feature type="compositionally biased region" description="Polar residues" evidence="1">
    <location>
        <begin position="317"/>
        <end position="326"/>
    </location>
</feature>
<organism evidence="2 3">
    <name type="scientific">Cladophialophora bantiana (strain ATCC 10958 / CBS 173.52 / CDC B-1940 / NIH 8579)</name>
    <name type="common">Xylohypha bantiana</name>
    <dbReference type="NCBI Taxonomy" id="1442370"/>
    <lineage>
        <taxon>Eukaryota</taxon>
        <taxon>Fungi</taxon>
        <taxon>Dikarya</taxon>
        <taxon>Ascomycota</taxon>
        <taxon>Pezizomycotina</taxon>
        <taxon>Eurotiomycetes</taxon>
        <taxon>Chaetothyriomycetidae</taxon>
        <taxon>Chaetothyriales</taxon>
        <taxon>Herpotrichiellaceae</taxon>
        <taxon>Cladophialophora</taxon>
    </lineage>
</organism>
<evidence type="ECO:0000313" key="2">
    <source>
        <dbReference type="EMBL" id="KIW88014.1"/>
    </source>
</evidence>
<evidence type="ECO:0008006" key="4">
    <source>
        <dbReference type="Google" id="ProtNLM"/>
    </source>
</evidence>
<name>A0A0D2HU66_CLAB1</name>
<feature type="region of interest" description="Disordered" evidence="1">
    <location>
        <begin position="261"/>
        <end position="347"/>
    </location>
</feature>
<protein>
    <recommendedName>
        <fullName evidence="4">Ankyrin repeat protein</fullName>
    </recommendedName>
</protein>
<evidence type="ECO:0000256" key="1">
    <source>
        <dbReference type="SAM" id="MobiDB-lite"/>
    </source>
</evidence>
<dbReference type="VEuPathDB" id="FungiDB:Z519_11124"/>
<dbReference type="AlphaFoldDB" id="A0A0D2HU66"/>
<feature type="compositionally biased region" description="Basic and acidic residues" evidence="1">
    <location>
        <begin position="288"/>
        <end position="298"/>
    </location>
</feature>
<feature type="compositionally biased region" description="Low complexity" evidence="1">
    <location>
        <begin position="262"/>
        <end position="274"/>
    </location>
</feature>
<evidence type="ECO:0000313" key="3">
    <source>
        <dbReference type="Proteomes" id="UP000053789"/>
    </source>
</evidence>
<dbReference type="SUPFAM" id="SSF48403">
    <property type="entry name" value="Ankyrin repeat"/>
    <property type="match status" value="1"/>
</dbReference>
<feature type="compositionally biased region" description="Low complexity" evidence="1">
    <location>
        <begin position="299"/>
        <end position="311"/>
    </location>
</feature>
<dbReference type="RefSeq" id="XP_016614683.1">
    <property type="nucleotide sequence ID" value="XM_016768837.1"/>
</dbReference>
<dbReference type="GeneID" id="27704052"/>
<sequence>MAQSLSSPEQKVPDPKTLSHKQEAMIQACKDGRVDILKTLFDELGAKSSDDSTKHFEVPQEGPPATRTLFAAAISHGQQSIVRCLHSMYPAFDFYTGAVVGALLKRTFDLDMLQLICSYSPDVVTFEYSDNMTSILSKACEGGAENAPFVRILLDHGAFESGMRGSYTYRVGAALLPAVQYNQPLDIIKRMASKTTQLFYPIFSAIERRRPDALEVLLNARLKLSRDDYDLTLAQQLLGDAQATQDKQLIALMEQYIESLEQQSSKSDSQSTDQTPKDGKKWWPVSTRTEKKDEKAKDSSSSAGGSGSAKSWWPLSKSGNNPTPASEQPVERQLDDSSSDEDTTKHG</sequence>
<reference evidence="2" key="1">
    <citation type="submission" date="2015-01" db="EMBL/GenBank/DDBJ databases">
        <title>The Genome Sequence of Cladophialophora bantiana CBS 173.52.</title>
        <authorList>
            <consortium name="The Broad Institute Genomics Platform"/>
            <person name="Cuomo C."/>
            <person name="de Hoog S."/>
            <person name="Gorbushina A."/>
            <person name="Stielow B."/>
            <person name="Teixiera M."/>
            <person name="Abouelleil A."/>
            <person name="Chapman S.B."/>
            <person name="Priest M."/>
            <person name="Young S.K."/>
            <person name="Wortman J."/>
            <person name="Nusbaum C."/>
            <person name="Birren B."/>
        </authorList>
    </citation>
    <scope>NUCLEOTIDE SEQUENCE [LARGE SCALE GENOMIC DNA]</scope>
    <source>
        <strain evidence="2">CBS 173.52</strain>
    </source>
</reference>
<dbReference type="HOGENOM" id="CLU_066664_0_0_1"/>
<dbReference type="EMBL" id="KN847000">
    <property type="protein sequence ID" value="KIW88014.1"/>
    <property type="molecule type" value="Genomic_DNA"/>
</dbReference>
<dbReference type="OrthoDB" id="4142803at2759"/>
<dbReference type="Proteomes" id="UP000053789">
    <property type="component" value="Unassembled WGS sequence"/>
</dbReference>
<gene>
    <name evidence="2" type="ORF">Z519_11124</name>
</gene>
<proteinExistence type="predicted"/>
<dbReference type="Gene3D" id="1.25.40.20">
    <property type="entry name" value="Ankyrin repeat-containing domain"/>
    <property type="match status" value="1"/>
</dbReference>
<accession>A0A0D2HU66</accession>
<dbReference type="InterPro" id="IPR036770">
    <property type="entry name" value="Ankyrin_rpt-contain_sf"/>
</dbReference>